<keyword evidence="2" id="KW-0963">Cytoplasm</keyword>
<dbReference type="InterPro" id="IPR002176">
    <property type="entry name" value="X-over_junc_endoDNase_RuvC"/>
</dbReference>
<organism evidence="12">
    <name type="scientific">marine metagenome</name>
    <dbReference type="NCBI Taxonomy" id="408172"/>
    <lineage>
        <taxon>unclassified sequences</taxon>
        <taxon>metagenomes</taxon>
        <taxon>ecological metagenomes</taxon>
    </lineage>
</organism>
<dbReference type="InterPro" id="IPR012337">
    <property type="entry name" value="RNaseH-like_sf"/>
</dbReference>
<evidence type="ECO:0000256" key="7">
    <source>
        <dbReference type="ARBA" id="ARBA00022801"/>
    </source>
</evidence>
<evidence type="ECO:0000256" key="9">
    <source>
        <dbReference type="ARBA" id="ARBA00023125"/>
    </source>
</evidence>
<sequence>MRVLGVDPGTIKMGLGVVDSISGDLNSPYHGLITPRRKDPLENRLAQLFEAVKKAIEENQPDAIAVEEPFVSKNPKTAIAIGQAQAVVFIAGAQKDIPVFKYAPQAVKKSVTNYGGSSKEQVSEMVTLLLGGRDIQGPDDVTDALAVAICHINSHMLDDLIGSSTW</sequence>
<keyword evidence="6" id="KW-0227">DNA damage</keyword>
<dbReference type="HAMAP" id="MF_00034">
    <property type="entry name" value="RuvC"/>
    <property type="match status" value="1"/>
</dbReference>
<evidence type="ECO:0000256" key="8">
    <source>
        <dbReference type="ARBA" id="ARBA00022842"/>
    </source>
</evidence>
<dbReference type="InterPro" id="IPR036397">
    <property type="entry name" value="RNaseH_sf"/>
</dbReference>
<dbReference type="GO" id="GO:0006281">
    <property type="term" value="P:DNA repair"/>
    <property type="evidence" value="ECO:0007669"/>
    <property type="project" value="UniProtKB-KW"/>
</dbReference>
<dbReference type="Pfam" id="PF02075">
    <property type="entry name" value="RuvC"/>
    <property type="match status" value="1"/>
</dbReference>
<comment type="similarity">
    <text evidence="1">Belongs to the RuvC family.</text>
</comment>
<dbReference type="GO" id="GO:0003677">
    <property type="term" value="F:DNA binding"/>
    <property type="evidence" value="ECO:0007669"/>
    <property type="project" value="UniProtKB-KW"/>
</dbReference>
<dbReference type="AlphaFoldDB" id="A0A381VD27"/>
<dbReference type="CDD" id="cd16962">
    <property type="entry name" value="RuvC"/>
    <property type="match status" value="1"/>
</dbReference>
<dbReference type="EMBL" id="UINC01008453">
    <property type="protein sequence ID" value="SVA38044.1"/>
    <property type="molecule type" value="Genomic_DNA"/>
</dbReference>
<dbReference type="PANTHER" id="PTHR30194:SF3">
    <property type="entry name" value="CROSSOVER JUNCTION ENDODEOXYRIBONUCLEASE RUVC"/>
    <property type="match status" value="1"/>
</dbReference>
<dbReference type="PANTHER" id="PTHR30194">
    <property type="entry name" value="CROSSOVER JUNCTION ENDODEOXYRIBONUCLEASE RUVC"/>
    <property type="match status" value="1"/>
</dbReference>
<evidence type="ECO:0000256" key="4">
    <source>
        <dbReference type="ARBA" id="ARBA00022723"/>
    </source>
</evidence>
<accession>A0A381VD27</accession>
<evidence type="ECO:0000256" key="10">
    <source>
        <dbReference type="ARBA" id="ARBA00023172"/>
    </source>
</evidence>
<protein>
    <submittedName>
        <fullName evidence="12">Uncharacterized protein</fullName>
    </submittedName>
</protein>
<dbReference type="PRINTS" id="PR00696">
    <property type="entry name" value="RSOLVASERUVC"/>
</dbReference>
<name>A0A381VD27_9ZZZZ</name>
<dbReference type="GO" id="GO:0004520">
    <property type="term" value="F:DNA endonuclease activity"/>
    <property type="evidence" value="ECO:0007669"/>
    <property type="project" value="InterPro"/>
</dbReference>
<dbReference type="NCBIfam" id="TIGR00228">
    <property type="entry name" value="ruvC"/>
    <property type="match status" value="1"/>
</dbReference>
<keyword evidence="5" id="KW-0255">Endonuclease</keyword>
<dbReference type="FunFam" id="3.30.420.10:FF:000002">
    <property type="entry name" value="Crossover junction endodeoxyribonuclease RuvC"/>
    <property type="match status" value="1"/>
</dbReference>
<evidence type="ECO:0000256" key="2">
    <source>
        <dbReference type="ARBA" id="ARBA00022490"/>
    </source>
</evidence>
<evidence type="ECO:0000313" key="12">
    <source>
        <dbReference type="EMBL" id="SVA38044.1"/>
    </source>
</evidence>
<keyword evidence="7" id="KW-0378">Hydrolase</keyword>
<keyword evidence="4" id="KW-0479">Metal-binding</keyword>
<evidence type="ECO:0000256" key="3">
    <source>
        <dbReference type="ARBA" id="ARBA00022722"/>
    </source>
</evidence>
<reference evidence="12" key="1">
    <citation type="submission" date="2018-05" db="EMBL/GenBank/DDBJ databases">
        <authorList>
            <person name="Lanie J.A."/>
            <person name="Ng W.-L."/>
            <person name="Kazmierczak K.M."/>
            <person name="Andrzejewski T.M."/>
            <person name="Davidsen T.M."/>
            <person name="Wayne K.J."/>
            <person name="Tettelin H."/>
            <person name="Glass J.I."/>
            <person name="Rusch D."/>
            <person name="Podicherti R."/>
            <person name="Tsui H.-C.T."/>
            <person name="Winkler M.E."/>
        </authorList>
    </citation>
    <scope>NUCLEOTIDE SEQUENCE</scope>
</reference>
<dbReference type="GO" id="GO:0016787">
    <property type="term" value="F:hydrolase activity"/>
    <property type="evidence" value="ECO:0007669"/>
    <property type="project" value="UniProtKB-KW"/>
</dbReference>
<keyword evidence="9" id="KW-0238">DNA-binding</keyword>
<keyword evidence="10" id="KW-0233">DNA recombination</keyword>
<evidence type="ECO:0000256" key="11">
    <source>
        <dbReference type="ARBA" id="ARBA00023204"/>
    </source>
</evidence>
<evidence type="ECO:0000256" key="1">
    <source>
        <dbReference type="ARBA" id="ARBA00009518"/>
    </source>
</evidence>
<keyword evidence="3" id="KW-0540">Nuclease</keyword>
<dbReference type="SUPFAM" id="SSF53098">
    <property type="entry name" value="Ribonuclease H-like"/>
    <property type="match status" value="1"/>
</dbReference>
<gene>
    <name evidence="12" type="ORF">METZ01_LOCUS90898</name>
</gene>
<evidence type="ECO:0000256" key="5">
    <source>
        <dbReference type="ARBA" id="ARBA00022759"/>
    </source>
</evidence>
<dbReference type="GO" id="GO:0046872">
    <property type="term" value="F:metal ion binding"/>
    <property type="evidence" value="ECO:0007669"/>
    <property type="project" value="UniProtKB-KW"/>
</dbReference>
<evidence type="ECO:0000256" key="6">
    <source>
        <dbReference type="ARBA" id="ARBA00022763"/>
    </source>
</evidence>
<keyword evidence="11" id="KW-0234">DNA repair</keyword>
<dbReference type="GO" id="GO:0006310">
    <property type="term" value="P:DNA recombination"/>
    <property type="evidence" value="ECO:0007669"/>
    <property type="project" value="UniProtKB-KW"/>
</dbReference>
<dbReference type="Gene3D" id="3.30.420.10">
    <property type="entry name" value="Ribonuclease H-like superfamily/Ribonuclease H"/>
    <property type="match status" value="1"/>
</dbReference>
<keyword evidence="8" id="KW-0460">Magnesium</keyword>
<proteinExistence type="inferred from homology"/>